<dbReference type="AlphaFoldDB" id="A0A4Y8KTY9"/>
<keyword evidence="2" id="KW-1133">Transmembrane helix</keyword>
<gene>
    <name evidence="3" type="ORF">E3T53_04785</name>
</gene>
<feature type="compositionally biased region" description="Basic and acidic residues" evidence="1">
    <location>
        <begin position="199"/>
        <end position="208"/>
    </location>
</feature>
<evidence type="ECO:0000256" key="2">
    <source>
        <dbReference type="SAM" id="Phobius"/>
    </source>
</evidence>
<keyword evidence="4" id="KW-1185">Reference proteome</keyword>
<evidence type="ECO:0000256" key="1">
    <source>
        <dbReference type="SAM" id="MobiDB-lite"/>
    </source>
</evidence>
<feature type="transmembrane region" description="Helical" evidence="2">
    <location>
        <begin position="85"/>
        <end position="106"/>
    </location>
</feature>
<reference evidence="3 4" key="1">
    <citation type="submission" date="2019-03" db="EMBL/GenBank/DDBJ databases">
        <title>Genomics of glacier-inhabiting Cryobacterium strains.</title>
        <authorList>
            <person name="Liu Q."/>
            <person name="Xin Y.-H."/>
        </authorList>
    </citation>
    <scope>NUCLEOTIDE SEQUENCE [LARGE SCALE GENOMIC DNA]</scope>
    <source>
        <strain evidence="3 4">CGMCC 1.4292</strain>
    </source>
</reference>
<dbReference type="Proteomes" id="UP000298218">
    <property type="component" value="Unassembled WGS sequence"/>
</dbReference>
<protein>
    <submittedName>
        <fullName evidence="3">Peptidase</fullName>
    </submittedName>
</protein>
<evidence type="ECO:0000313" key="4">
    <source>
        <dbReference type="Proteomes" id="UP000298218"/>
    </source>
</evidence>
<feature type="region of interest" description="Disordered" evidence="1">
    <location>
        <begin position="178"/>
        <end position="208"/>
    </location>
</feature>
<dbReference type="Pfam" id="PF09534">
    <property type="entry name" value="Trp_oprn_chp"/>
    <property type="match status" value="1"/>
</dbReference>
<dbReference type="OrthoDB" id="4794414at2"/>
<organism evidence="3 4">
    <name type="scientific">Cryobacterium psychrophilum</name>
    <dbReference type="NCBI Taxonomy" id="41988"/>
    <lineage>
        <taxon>Bacteria</taxon>
        <taxon>Bacillati</taxon>
        <taxon>Actinomycetota</taxon>
        <taxon>Actinomycetes</taxon>
        <taxon>Micrococcales</taxon>
        <taxon>Microbacteriaceae</taxon>
        <taxon>Cryobacterium</taxon>
    </lineage>
</organism>
<dbReference type="EMBL" id="SOHQ01000015">
    <property type="protein sequence ID" value="TFD80398.1"/>
    <property type="molecule type" value="Genomic_DNA"/>
</dbReference>
<comment type="caution">
    <text evidence="3">The sequence shown here is derived from an EMBL/GenBank/DDBJ whole genome shotgun (WGS) entry which is preliminary data.</text>
</comment>
<dbReference type="InterPro" id="IPR019051">
    <property type="entry name" value="Trp_biosyn_TM_oprn/chp"/>
</dbReference>
<sequence>MAGVLSHTPPRRVKLIFILLVLVASTLALLAWTQVWVNAVVAETGVDALTLAVDGSDAAPAVTALALAGFALGGALTIAGRSIRVVLGVLEILLAVSVFLSAYLVLGNPALASAPAVTAATGIAGTESILAAVASASVTPWPYVALAASVIMFVTGAGIIATASRWPGPTTRYQTTRLVPAAGSPTGGSEPDAVVDWDDLSRGEDPTA</sequence>
<feature type="transmembrane region" description="Helical" evidence="2">
    <location>
        <begin position="143"/>
        <end position="163"/>
    </location>
</feature>
<dbReference type="RefSeq" id="WP_134171657.1">
    <property type="nucleotide sequence ID" value="NZ_SODI01000001.1"/>
</dbReference>
<feature type="transmembrane region" description="Helical" evidence="2">
    <location>
        <begin position="58"/>
        <end position="78"/>
    </location>
</feature>
<accession>A0A4Y8KTY9</accession>
<evidence type="ECO:0000313" key="3">
    <source>
        <dbReference type="EMBL" id="TFD80398.1"/>
    </source>
</evidence>
<proteinExistence type="predicted"/>
<name>A0A4Y8KTY9_9MICO</name>
<keyword evidence="2" id="KW-0812">Transmembrane</keyword>
<keyword evidence="2" id="KW-0472">Membrane</keyword>